<keyword evidence="3 10" id="KW-0217">Developmental protein</keyword>
<dbReference type="Pfam" id="PF00110">
    <property type="entry name" value="wnt"/>
    <property type="match status" value="1"/>
</dbReference>
<dbReference type="EMBL" id="JAZGQO010000010">
    <property type="protein sequence ID" value="KAK6176093.1"/>
    <property type="molecule type" value="Genomic_DNA"/>
</dbReference>
<dbReference type="PANTHER" id="PTHR12027">
    <property type="entry name" value="WNT RELATED"/>
    <property type="match status" value="1"/>
</dbReference>
<accession>A0AAN8JL51</accession>
<reference evidence="11 12" key="1">
    <citation type="submission" date="2024-01" db="EMBL/GenBank/DDBJ databases">
        <title>The genome of the rayed Mediterranean limpet Patella caerulea (Linnaeus, 1758).</title>
        <authorList>
            <person name="Anh-Thu Weber A."/>
            <person name="Halstead-Nussloch G."/>
        </authorList>
    </citation>
    <scope>NUCLEOTIDE SEQUENCE [LARGE SCALE GENOMIC DNA]</scope>
    <source>
        <strain evidence="11">AATW-2023a</strain>
        <tissue evidence="11">Whole specimen</tissue>
    </source>
</reference>
<evidence type="ECO:0000256" key="9">
    <source>
        <dbReference type="ARBA" id="ARBA00023288"/>
    </source>
</evidence>
<dbReference type="InterPro" id="IPR018161">
    <property type="entry name" value="Wnt_CS"/>
</dbReference>
<evidence type="ECO:0000313" key="12">
    <source>
        <dbReference type="Proteomes" id="UP001347796"/>
    </source>
</evidence>
<dbReference type="Proteomes" id="UP001347796">
    <property type="component" value="Unassembled WGS sequence"/>
</dbReference>
<comment type="caution">
    <text evidence="11">The sequence shown here is derived from an EMBL/GenBank/DDBJ whole genome shotgun (WGS) entry which is preliminary data.</text>
</comment>
<keyword evidence="9" id="KW-0449">Lipoprotein</keyword>
<dbReference type="GO" id="GO:0005109">
    <property type="term" value="F:frizzled binding"/>
    <property type="evidence" value="ECO:0007669"/>
    <property type="project" value="TreeGrafter"/>
</dbReference>
<keyword evidence="7" id="KW-1015">Disulfide bond</keyword>
<proteinExistence type="inferred from homology"/>
<dbReference type="Gene3D" id="3.30.2460.20">
    <property type="match status" value="1"/>
</dbReference>
<comment type="subcellular location">
    <subcellularLocation>
        <location evidence="1 10">Secreted</location>
        <location evidence="1 10">Extracellular space</location>
        <location evidence="1 10">Extracellular matrix</location>
    </subcellularLocation>
</comment>
<evidence type="ECO:0000256" key="5">
    <source>
        <dbReference type="ARBA" id="ARBA00022530"/>
    </source>
</evidence>
<dbReference type="GO" id="GO:0030182">
    <property type="term" value="P:neuron differentiation"/>
    <property type="evidence" value="ECO:0007669"/>
    <property type="project" value="TreeGrafter"/>
</dbReference>
<dbReference type="GO" id="GO:0045165">
    <property type="term" value="P:cell fate commitment"/>
    <property type="evidence" value="ECO:0007669"/>
    <property type="project" value="TreeGrafter"/>
</dbReference>
<evidence type="ECO:0000256" key="8">
    <source>
        <dbReference type="ARBA" id="ARBA00023180"/>
    </source>
</evidence>
<organism evidence="11 12">
    <name type="scientific">Patella caerulea</name>
    <name type="common">Rayed Mediterranean limpet</name>
    <dbReference type="NCBI Taxonomy" id="87958"/>
    <lineage>
        <taxon>Eukaryota</taxon>
        <taxon>Metazoa</taxon>
        <taxon>Spiralia</taxon>
        <taxon>Lophotrochozoa</taxon>
        <taxon>Mollusca</taxon>
        <taxon>Gastropoda</taxon>
        <taxon>Patellogastropoda</taxon>
        <taxon>Patelloidea</taxon>
        <taxon>Patellidae</taxon>
        <taxon>Patella</taxon>
    </lineage>
</organism>
<evidence type="ECO:0000256" key="3">
    <source>
        <dbReference type="ARBA" id="ARBA00022473"/>
    </source>
</evidence>
<dbReference type="PANTHER" id="PTHR12027:SF77">
    <property type="entry name" value="PROTEIN WNT-5"/>
    <property type="match status" value="1"/>
</dbReference>
<dbReference type="GO" id="GO:0060070">
    <property type="term" value="P:canonical Wnt signaling pathway"/>
    <property type="evidence" value="ECO:0007669"/>
    <property type="project" value="TreeGrafter"/>
</dbReference>
<dbReference type="InterPro" id="IPR005817">
    <property type="entry name" value="Wnt"/>
</dbReference>
<evidence type="ECO:0000256" key="10">
    <source>
        <dbReference type="RuleBase" id="RU003500"/>
    </source>
</evidence>
<dbReference type="PRINTS" id="PR01349">
    <property type="entry name" value="WNTPROTEIN"/>
</dbReference>
<evidence type="ECO:0000256" key="2">
    <source>
        <dbReference type="ARBA" id="ARBA00005683"/>
    </source>
</evidence>
<dbReference type="FunFam" id="3.30.2460.20:FF:000001">
    <property type="entry name" value="Wnt homolog"/>
    <property type="match status" value="1"/>
</dbReference>
<keyword evidence="8" id="KW-0325">Glycoprotein</keyword>
<keyword evidence="12" id="KW-1185">Reference proteome</keyword>
<gene>
    <name evidence="11" type="ORF">SNE40_014444</name>
</gene>
<dbReference type="GO" id="GO:0005125">
    <property type="term" value="F:cytokine activity"/>
    <property type="evidence" value="ECO:0007669"/>
    <property type="project" value="TreeGrafter"/>
</dbReference>
<evidence type="ECO:0000256" key="4">
    <source>
        <dbReference type="ARBA" id="ARBA00022525"/>
    </source>
</evidence>
<keyword evidence="4" id="KW-0964">Secreted</keyword>
<dbReference type="GO" id="GO:0005615">
    <property type="term" value="C:extracellular space"/>
    <property type="evidence" value="ECO:0007669"/>
    <property type="project" value="TreeGrafter"/>
</dbReference>
<keyword evidence="6 10" id="KW-0879">Wnt signaling pathway</keyword>
<comment type="similarity">
    <text evidence="2 10">Belongs to the Wnt family.</text>
</comment>
<evidence type="ECO:0000256" key="1">
    <source>
        <dbReference type="ARBA" id="ARBA00004498"/>
    </source>
</evidence>
<evidence type="ECO:0000256" key="7">
    <source>
        <dbReference type="ARBA" id="ARBA00023157"/>
    </source>
</evidence>
<protein>
    <recommendedName>
        <fullName evidence="10">Protein Wnt</fullName>
    </recommendedName>
</protein>
<keyword evidence="5" id="KW-0272">Extracellular matrix</keyword>
<sequence>MAELARRWSVILLIALQTLLVSTLDMWWNLGVHHFDTFRKSNLYLLAAQPMCTELQGLSPGQVRFCRVYHDHMPSIGRGAQMGIGECQYQFRNRRWNCSTVDDSSVFGPVLNIASREAGFTHAISAAGVVYAISRSCREGELSKCGCSRARRPKDLHRDWIWGGCGDNIEYGYKFAKAFVDMREKEKNHPRHSRELSRMLMNVHNNEAGRRSVYNFAKVACKCHGVSGSCSLKTCWQQLPNFREIGNRLKDRYDASTEVKFNKRGTKLVRKEKKWNKFTKNDIIFLDESPDYCHVNEVTGSVGTVGRECDRNSEGLGGCGLLCCGRGYNTFKRKLVERCNCKFHWCCFVRCGTCERFVDVHICR</sequence>
<dbReference type="InterPro" id="IPR043158">
    <property type="entry name" value="Wnt_C"/>
</dbReference>
<evidence type="ECO:0000256" key="6">
    <source>
        <dbReference type="ARBA" id="ARBA00022687"/>
    </source>
</evidence>
<name>A0AAN8JL51_PATCE</name>
<dbReference type="SMART" id="SM00097">
    <property type="entry name" value="WNT1"/>
    <property type="match status" value="1"/>
</dbReference>
<dbReference type="CDD" id="cd19337">
    <property type="entry name" value="Wnt_Wnt5"/>
    <property type="match status" value="1"/>
</dbReference>
<evidence type="ECO:0000313" key="11">
    <source>
        <dbReference type="EMBL" id="KAK6176093.1"/>
    </source>
</evidence>
<dbReference type="PROSITE" id="PS00246">
    <property type="entry name" value="WNT1"/>
    <property type="match status" value="1"/>
</dbReference>
<comment type="function">
    <text evidence="10">Ligand for members of the frizzled family of seven transmembrane receptors.</text>
</comment>
<dbReference type="AlphaFoldDB" id="A0AAN8JL51"/>